<evidence type="ECO:0000256" key="6">
    <source>
        <dbReference type="ARBA" id="ARBA00023049"/>
    </source>
</evidence>
<accession>A0ABT5JY90</accession>
<evidence type="ECO:0000256" key="7">
    <source>
        <dbReference type="SAM" id="SignalP"/>
    </source>
</evidence>
<name>A0ABT5JY90_9BURK</name>
<gene>
    <name evidence="10" type="ORF">OIK44_07585</name>
</gene>
<feature type="signal peptide" evidence="7">
    <location>
        <begin position="1"/>
        <end position="33"/>
    </location>
</feature>
<dbReference type="PROSITE" id="PS51885">
    <property type="entry name" value="NEPRILYSIN"/>
    <property type="match status" value="1"/>
</dbReference>
<dbReference type="PRINTS" id="PR00786">
    <property type="entry name" value="NEPRILYSIN"/>
</dbReference>
<dbReference type="InterPro" id="IPR008753">
    <property type="entry name" value="Peptidase_M13_N"/>
</dbReference>
<keyword evidence="2" id="KW-0645">Protease</keyword>
<evidence type="ECO:0000256" key="5">
    <source>
        <dbReference type="ARBA" id="ARBA00022833"/>
    </source>
</evidence>
<dbReference type="InterPro" id="IPR000718">
    <property type="entry name" value="Peptidase_M13"/>
</dbReference>
<dbReference type="Proteomes" id="UP001221208">
    <property type="component" value="Unassembled WGS sequence"/>
</dbReference>
<feature type="domain" description="Peptidase M13 N-terminal" evidence="9">
    <location>
        <begin position="49"/>
        <end position="434"/>
    </location>
</feature>
<keyword evidence="5" id="KW-0862">Zinc</keyword>
<dbReference type="InterPro" id="IPR042089">
    <property type="entry name" value="Peptidase_M13_dom_2"/>
</dbReference>
<proteinExistence type="predicted"/>
<dbReference type="SUPFAM" id="SSF55486">
    <property type="entry name" value="Metalloproteases ('zincins'), catalytic domain"/>
    <property type="match status" value="1"/>
</dbReference>
<dbReference type="Gene3D" id="3.40.390.10">
    <property type="entry name" value="Collagenase (Catalytic Domain)"/>
    <property type="match status" value="1"/>
</dbReference>
<evidence type="ECO:0000259" key="8">
    <source>
        <dbReference type="Pfam" id="PF01431"/>
    </source>
</evidence>
<reference evidence="10 11" key="1">
    <citation type="submission" date="2022-10" db="EMBL/GenBank/DDBJ databases">
        <title>Janthinobacterium sp. hw3 Genome sequencing.</title>
        <authorList>
            <person name="Park S."/>
        </authorList>
    </citation>
    <scope>NUCLEOTIDE SEQUENCE [LARGE SCALE GENOMIC DNA]</scope>
    <source>
        <strain evidence="11">hw3</strain>
    </source>
</reference>
<keyword evidence="3" id="KW-0479">Metal-binding</keyword>
<comment type="cofactor">
    <cofactor evidence="1">
        <name>Zn(2+)</name>
        <dbReference type="ChEBI" id="CHEBI:29105"/>
    </cofactor>
</comment>
<dbReference type="PANTHER" id="PTHR11733">
    <property type="entry name" value="ZINC METALLOPROTEASE FAMILY M13 NEPRILYSIN-RELATED"/>
    <property type="match status" value="1"/>
</dbReference>
<protein>
    <submittedName>
        <fullName evidence="10">M13 family metallopeptidase</fullName>
    </submittedName>
</protein>
<evidence type="ECO:0000256" key="4">
    <source>
        <dbReference type="ARBA" id="ARBA00022801"/>
    </source>
</evidence>
<evidence type="ECO:0000313" key="10">
    <source>
        <dbReference type="EMBL" id="MDC8757446.1"/>
    </source>
</evidence>
<dbReference type="InterPro" id="IPR018497">
    <property type="entry name" value="Peptidase_M13_C"/>
</dbReference>
<keyword evidence="4" id="KW-0378">Hydrolase</keyword>
<dbReference type="RefSeq" id="WP_273670121.1">
    <property type="nucleotide sequence ID" value="NZ_JAQQXR010000002.1"/>
</dbReference>
<evidence type="ECO:0000256" key="2">
    <source>
        <dbReference type="ARBA" id="ARBA00022670"/>
    </source>
</evidence>
<keyword evidence="7" id="KW-0732">Signal</keyword>
<feature type="domain" description="Peptidase M13 C-terminal" evidence="8">
    <location>
        <begin position="486"/>
        <end position="682"/>
    </location>
</feature>
<evidence type="ECO:0000256" key="3">
    <source>
        <dbReference type="ARBA" id="ARBA00022723"/>
    </source>
</evidence>
<sequence>MHIALRSARAAPARSALALALCAAALAFAPARAADPATPAAEARRAAAPGDDFYDYANGAWMAATEIPADRGNWGSFAALSEQTNARIVKLIEAAAAAPAGSGARQVADFYRAYMDEAAIEARGLAPLKPLLGKLDAVADKAALARALGASLRADVDPLNMTDFFTENLFGLWVAQGLDDPTRNVPYLLQGGLGMPDRAYYLTDSPKMAELRGHYQAHIAATLALAGYADAPARAARVFALERQIAQSHGSREDSVDVAKGNNVWRAADFAKHAPGLDWQAFFKSARLGGQDRFIVWHPGALSGAAALVASTPLATWKDYLRFHTINQFGGTLPKALAEQHFAFYGKTLSGTPQQPLRWKRALAASNAALPDAVGQMYVERYVAPESKARVQQMVANIVAAFSRRAEQLDWMAPATKAQAQQKLQTLYVGVSYPERWKSYRGLKVLPGDAFGNALRAEQHYYGEQLAKLGQPVDRSAWAMPPHVVNAVNLPLQNALNFPAAILQAPFFDPAASDAANYGGIGATIGHEISHSFDDQGAQFDAQGRLRDWWTAADLEHFKQASAALAAQYSSYRPFPDLAVNGQLTLSENLADLAGVAAAYDAFKTAQAGRSASAEADREFFLGYAQTWRSKAREPVARRQILTNGHAPDAYRAATVRNLDAWYPAFDVQPGQTLYLAPEQRVRVW</sequence>
<dbReference type="EMBL" id="JAQQXR010000002">
    <property type="protein sequence ID" value="MDC8757446.1"/>
    <property type="molecule type" value="Genomic_DNA"/>
</dbReference>
<keyword evidence="6" id="KW-0482">Metalloprotease</keyword>
<comment type="caution">
    <text evidence="10">The sequence shown here is derived from an EMBL/GenBank/DDBJ whole genome shotgun (WGS) entry which is preliminary data.</text>
</comment>
<dbReference type="InterPro" id="IPR024079">
    <property type="entry name" value="MetalloPept_cat_dom_sf"/>
</dbReference>
<dbReference type="PANTHER" id="PTHR11733:SF211">
    <property type="entry name" value="OLIGOPEPTIDASE LIPOPROTEIN M13 FAMILY"/>
    <property type="match status" value="1"/>
</dbReference>
<evidence type="ECO:0000256" key="1">
    <source>
        <dbReference type="ARBA" id="ARBA00001947"/>
    </source>
</evidence>
<evidence type="ECO:0000259" key="9">
    <source>
        <dbReference type="Pfam" id="PF05649"/>
    </source>
</evidence>
<dbReference type="Pfam" id="PF01431">
    <property type="entry name" value="Peptidase_M13"/>
    <property type="match status" value="1"/>
</dbReference>
<dbReference type="Pfam" id="PF05649">
    <property type="entry name" value="Peptidase_M13_N"/>
    <property type="match status" value="1"/>
</dbReference>
<keyword evidence="11" id="KW-1185">Reference proteome</keyword>
<organism evidence="10 11">
    <name type="scientific">Janthinobacterium fluminis</name>
    <dbReference type="NCBI Taxonomy" id="2987524"/>
    <lineage>
        <taxon>Bacteria</taxon>
        <taxon>Pseudomonadati</taxon>
        <taxon>Pseudomonadota</taxon>
        <taxon>Betaproteobacteria</taxon>
        <taxon>Burkholderiales</taxon>
        <taxon>Oxalobacteraceae</taxon>
        <taxon>Janthinobacterium</taxon>
    </lineage>
</organism>
<evidence type="ECO:0000313" key="11">
    <source>
        <dbReference type="Proteomes" id="UP001221208"/>
    </source>
</evidence>
<dbReference type="Gene3D" id="1.10.1380.10">
    <property type="entry name" value="Neutral endopeptidase , domain2"/>
    <property type="match status" value="1"/>
</dbReference>
<dbReference type="CDD" id="cd08662">
    <property type="entry name" value="M13"/>
    <property type="match status" value="1"/>
</dbReference>
<feature type="chain" id="PRO_5045210196" evidence="7">
    <location>
        <begin position="34"/>
        <end position="685"/>
    </location>
</feature>